<accession>A0A1R3G782</accession>
<dbReference type="Proteomes" id="UP000188268">
    <property type="component" value="Unassembled WGS sequence"/>
</dbReference>
<proteinExistence type="predicted"/>
<protein>
    <submittedName>
        <fullName evidence="1">Uncharacterized protein</fullName>
    </submittedName>
</protein>
<dbReference type="AlphaFoldDB" id="A0A1R3G782"/>
<dbReference type="Gramene" id="OMO53955">
    <property type="protein sequence ID" value="OMO53955"/>
    <property type="gene ID" value="CCACVL1_28180"/>
</dbReference>
<name>A0A1R3G782_COCAP</name>
<evidence type="ECO:0000313" key="1">
    <source>
        <dbReference type="EMBL" id="OMO53955.1"/>
    </source>
</evidence>
<gene>
    <name evidence="1" type="ORF">CCACVL1_28180</name>
</gene>
<comment type="caution">
    <text evidence="1">The sequence shown here is derived from an EMBL/GenBank/DDBJ whole genome shotgun (WGS) entry which is preliminary data.</text>
</comment>
<organism evidence="1 2">
    <name type="scientific">Corchorus capsularis</name>
    <name type="common">Jute</name>
    <dbReference type="NCBI Taxonomy" id="210143"/>
    <lineage>
        <taxon>Eukaryota</taxon>
        <taxon>Viridiplantae</taxon>
        <taxon>Streptophyta</taxon>
        <taxon>Embryophyta</taxon>
        <taxon>Tracheophyta</taxon>
        <taxon>Spermatophyta</taxon>
        <taxon>Magnoliopsida</taxon>
        <taxon>eudicotyledons</taxon>
        <taxon>Gunneridae</taxon>
        <taxon>Pentapetalae</taxon>
        <taxon>rosids</taxon>
        <taxon>malvids</taxon>
        <taxon>Malvales</taxon>
        <taxon>Malvaceae</taxon>
        <taxon>Grewioideae</taxon>
        <taxon>Apeibeae</taxon>
        <taxon>Corchorus</taxon>
    </lineage>
</organism>
<keyword evidence="2" id="KW-1185">Reference proteome</keyword>
<dbReference type="EMBL" id="AWWV01015070">
    <property type="protein sequence ID" value="OMO53955.1"/>
    <property type="molecule type" value="Genomic_DNA"/>
</dbReference>
<reference evidence="1 2" key="1">
    <citation type="submission" date="2013-09" db="EMBL/GenBank/DDBJ databases">
        <title>Corchorus capsularis genome sequencing.</title>
        <authorList>
            <person name="Alam M."/>
            <person name="Haque M.S."/>
            <person name="Islam M.S."/>
            <person name="Emdad E.M."/>
            <person name="Islam M.M."/>
            <person name="Ahmed B."/>
            <person name="Halim A."/>
            <person name="Hossen Q.M.M."/>
            <person name="Hossain M.Z."/>
            <person name="Ahmed R."/>
            <person name="Khan M.M."/>
            <person name="Islam R."/>
            <person name="Rashid M.M."/>
            <person name="Khan S.A."/>
            <person name="Rahman M.S."/>
            <person name="Alam M."/>
        </authorList>
    </citation>
    <scope>NUCLEOTIDE SEQUENCE [LARGE SCALE GENOMIC DNA]</scope>
    <source>
        <strain evidence="2">cv. CVL-1</strain>
        <tissue evidence="1">Whole seedling</tissue>
    </source>
</reference>
<evidence type="ECO:0000313" key="2">
    <source>
        <dbReference type="Proteomes" id="UP000188268"/>
    </source>
</evidence>
<sequence length="70" mass="7500">MVACQAVANIFKFSLGPVTLDKVVAMSSSLVRGLPPKMNDLPPLTKSVIMNFEDMLQLAYPVAYPAGSSQ</sequence>